<dbReference type="VEuPathDB" id="FungiDB:MFRU_009g00750"/>
<feature type="domain" description="Helicase C-terminal" evidence="2">
    <location>
        <begin position="1"/>
        <end position="69"/>
    </location>
</feature>
<feature type="compositionally biased region" description="Low complexity" evidence="1">
    <location>
        <begin position="121"/>
        <end position="131"/>
    </location>
</feature>
<feature type="compositionally biased region" description="Acidic residues" evidence="1">
    <location>
        <begin position="83"/>
        <end position="101"/>
    </location>
</feature>
<feature type="compositionally biased region" description="Low complexity" evidence="1">
    <location>
        <begin position="102"/>
        <end position="113"/>
    </location>
</feature>
<dbReference type="SUPFAM" id="SSF52540">
    <property type="entry name" value="P-loop containing nucleoside triphosphate hydrolases"/>
    <property type="match status" value="1"/>
</dbReference>
<dbReference type="EMBL" id="VICG01000001">
    <property type="protein sequence ID" value="KAA8576126.1"/>
    <property type="molecule type" value="Genomic_DNA"/>
</dbReference>
<gene>
    <name evidence="3" type="ORF">EYC84_006286</name>
</gene>
<comment type="caution">
    <text evidence="3">The sequence shown here is derived from an EMBL/GenBank/DDBJ whole genome shotgun (WGS) entry which is preliminary data.</text>
</comment>
<sequence>MHVINFDLPSNAHGGIDEYTHRIGRTGRIGNMGLASSFYNTRNEDIAEALVKLLLETRQNIPDFLEAYLPEGFTMDGQTGDLDTLEFDDDSDEEEGGENADGDANAGVAWGADGAAGGWGATETTEAAPAVGGWGAVAGGSGWD</sequence>
<dbReference type="AlphaFoldDB" id="A0A5M9K7D0"/>
<evidence type="ECO:0000313" key="3">
    <source>
        <dbReference type="EMBL" id="KAA8576126.1"/>
    </source>
</evidence>
<feature type="compositionally biased region" description="Gly residues" evidence="1">
    <location>
        <begin position="132"/>
        <end position="144"/>
    </location>
</feature>
<keyword evidence="4" id="KW-1185">Reference proteome</keyword>
<dbReference type="PANTHER" id="PTHR47958">
    <property type="entry name" value="ATP-DEPENDENT RNA HELICASE DBP3"/>
    <property type="match status" value="1"/>
</dbReference>
<dbReference type="PROSITE" id="PS51194">
    <property type="entry name" value="HELICASE_CTER"/>
    <property type="match status" value="1"/>
</dbReference>
<dbReference type="Pfam" id="PF00271">
    <property type="entry name" value="Helicase_C"/>
    <property type="match status" value="1"/>
</dbReference>
<dbReference type="Proteomes" id="UP000322873">
    <property type="component" value="Unassembled WGS sequence"/>
</dbReference>
<evidence type="ECO:0000259" key="2">
    <source>
        <dbReference type="PROSITE" id="PS51194"/>
    </source>
</evidence>
<evidence type="ECO:0000313" key="4">
    <source>
        <dbReference type="Proteomes" id="UP000322873"/>
    </source>
</evidence>
<accession>A0A5M9K7D0</accession>
<dbReference type="InterPro" id="IPR001650">
    <property type="entry name" value="Helicase_C-like"/>
</dbReference>
<name>A0A5M9K7D0_MONFR</name>
<reference evidence="3 4" key="1">
    <citation type="submission" date="2019-06" db="EMBL/GenBank/DDBJ databases">
        <title>Genome Sequence of the Brown Rot Fungal Pathogen Monilinia fructicola.</title>
        <authorList>
            <person name="De Miccolis Angelini R.M."/>
            <person name="Landi L."/>
            <person name="Abate D."/>
            <person name="Pollastro S."/>
            <person name="Romanazzi G."/>
            <person name="Faretra F."/>
        </authorList>
    </citation>
    <scope>NUCLEOTIDE SEQUENCE [LARGE SCALE GENOMIC DNA]</scope>
    <source>
        <strain evidence="3 4">Mfrc123</strain>
    </source>
</reference>
<feature type="region of interest" description="Disordered" evidence="1">
    <location>
        <begin position="76"/>
        <end position="144"/>
    </location>
</feature>
<proteinExistence type="predicted"/>
<evidence type="ECO:0000256" key="1">
    <source>
        <dbReference type="SAM" id="MobiDB-lite"/>
    </source>
</evidence>
<protein>
    <recommendedName>
        <fullName evidence="2">Helicase C-terminal domain-containing protein</fullName>
    </recommendedName>
</protein>
<dbReference type="InterPro" id="IPR027417">
    <property type="entry name" value="P-loop_NTPase"/>
</dbReference>
<dbReference type="Gene3D" id="3.40.50.300">
    <property type="entry name" value="P-loop containing nucleotide triphosphate hydrolases"/>
    <property type="match status" value="1"/>
</dbReference>
<organism evidence="3 4">
    <name type="scientific">Monilinia fructicola</name>
    <name type="common">Brown rot fungus</name>
    <name type="synonym">Ciboria fructicola</name>
    <dbReference type="NCBI Taxonomy" id="38448"/>
    <lineage>
        <taxon>Eukaryota</taxon>
        <taxon>Fungi</taxon>
        <taxon>Dikarya</taxon>
        <taxon>Ascomycota</taxon>
        <taxon>Pezizomycotina</taxon>
        <taxon>Leotiomycetes</taxon>
        <taxon>Helotiales</taxon>
        <taxon>Sclerotiniaceae</taxon>
        <taxon>Monilinia</taxon>
    </lineage>
</organism>